<dbReference type="PANTHER" id="PTHR43776:SF7">
    <property type="entry name" value="D,D-DIPEPTIDE TRANSPORT ATP-BINDING PROTEIN DDPF-RELATED"/>
    <property type="match status" value="1"/>
</dbReference>
<accession>A0A3M0DW67</accession>
<dbReference type="Proteomes" id="UP000277326">
    <property type="component" value="Unassembled WGS sequence"/>
</dbReference>
<keyword evidence="4 8" id="KW-0067">ATP-binding</keyword>
<organism evidence="8 9">
    <name type="scientific">Haloplanus aerogenes</name>
    <dbReference type="NCBI Taxonomy" id="660522"/>
    <lineage>
        <taxon>Archaea</taxon>
        <taxon>Methanobacteriati</taxon>
        <taxon>Methanobacteriota</taxon>
        <taxon>Stenosarchaea group</taxon>
        <taxon>Halobacteria</taxon>
        <taxon>Halobacteriales</taxon>
        <taxon>Haloferacaceae</taxon>
        <taxon>Haloplanus</taxon>
    </lineage>
</organism>
<reference evidence="7 10" key="2">
    <citation type="submission" date="2018-07" db="EMBL/GenBank/DDBJ databases">
        <title>Genome sequences of Haloplanus aerogenes JCM 16430T.</title>
        <authorList>
            <person name="Kim Y.B."/>
            <person name="Roh S.W."/>
        </authorList>
    </citation>
    <scope>NUCLEOTIDE SEQUENCE [LARGE SCALE GENOMIC DNA]</scope>
    <source>
        <strain evidence="7 10">JCM 16430</strain>
    </source>
</reference>
<evidence type="ECO:0000256" key="4">
    <source>
        <dbReference type="ARBA" id="ARBA00022840"/>
    </source>
</evidence>
<dbReference type="GeneID" id="38470212"/>
<dbReference type="CDD" id="cd03257">
    <property type="entry name" value="ABC_NikE_OppD_transporters"/>
    <property type="match status" value="1"/>
</dbReference>
<keyword evidence="2" id="KW-0813">Transport</keyword>
<evidence type="ECO:0000256" key="3">
    <source>
        <dbReference type="ARBA" id="ARBA00022741"/>
    </source>
</evidence>
<dbReference type="GO" id="GO:0016887">
    <property type="term" value="F:ATP hydrolysis activity"/>
    <property type="evidence" value="ECO:0007669"/>
    <property type="project" value="InterPro"/>
</dbReference>
<evidence type="ECO:0000313" key="10">
    <source>
        <dbReference type="Proteomes" id="UP000282007"/>
    </source>
</evidence>
<dbReference type="InterPro" id="IPR003439">
    <property type="entry name" value="ABC_transporter-like_ATP-bd"/>
</dbReference>
<reference evidence="8" key="3">
    <citation type="submission" date="2018-10" db="EMBL/GenBank/DDBJ databases">
        <authorList>
            <person name="Whitman W."/>
            <person name="Huntemann M."/>
            <person name="Clum A."/>
            <person name="Pillay M."/>
            <person name="Palaniappan K."/>
            <person name="Varghese N."/>
            <person name="Mikhailova N."/>
            <person name="Stamatis D."/>
            <person name="Reddy T."/>
            <person name="Daum C."/>
            <person name="Shapiro N."/>
            <person name="Ivanova N."/>
            <person name="Kyrpides N."/>
            <person name="Woyke T."/>
        </authorList>
    </citation>
    <scope>NUCLEOTIDE SEQUENCE</scope>
    <source>
        <strain evidence="8">CGMCC 1.10124</strain>
    </source>
</reference>
<dbReference type="InterPro" id="IPR027417">
    <property type="entry name" value="P-loop_NTPase"/>
</dbReference>
<name>A0A3M0DW67_9EURY</name>
<protein>
    <submittedName>
        <fullName evidence="7">ATP-binding cassette domain-containing protein</fullName>
    </submittedName>
    <submittedName>
        <fullName evidence="8">Peptide/nickel transport system ATP-binding protein</fullName>
    </submittedName>
</protein>
<dbReference type="InterPro" id="IPR050319">
    <property type="entry name" value="ABC_transp_ATP-bind"/>
</dbReference>
<proteinExistence type="inferred from homology"/>
<dbReference type="InterPro" id="IPR013563">
    <property type="entry name" value="Oligopep_ABC_C"/>
</dbReference>
<dbReference type="EMBL" id="REFS01000002">
    <property type="protein sequence ID" value="RMB23959.1"/>
    <property type="molecule type" value="Genomic_DNA"/>
</dbReference>
<feature type="domain" description="ABC transporter" evidence="6">
    <location>
        <begin position="15"/>
        <end position="259"/>
    </location>
</feature>
<dbReference type="FunFam" id="3.40.50.300:FF:000016">
    <property type="entry name" value="Oligopeptide ABC transporter ATP-binding component"/>
    <property type="match status" value="1"/>
</dbReference>
<keyword evidence="10" id="KW-1185">Reference proteome</keyword>
<keyword evidence="3" id="KW-0547">Nucleotide-binding</keyword>
<dbReference type="InterPro" id="IPR017871">
    <property type="entry name" value="ABC_transporter-like_CS"/>
</dbReference>
<feature type="region of interest" description="Disordered" evidence="5">
    <location>
        <begin position="314"/>
        <end position="337"/>
    </location>
</feature>
<dbReference type="InterPro" id="IPR003593">
    <property type="entry name" value="AAA+_ATPase"/>
</dbReference>
<evidence type="ECO:0000256" key="1">
    <source>
        <dbReference type="ARBA" id="ARBA00005417"/>
    </source>
</evidence>
<evidence type="ECO:0000259" key="6">
    <source>
        <dbReference type="PROSITE" id="PS50893"/>
    </source>
</evidence>
<dbReference type="NCBIfam" id="TIGR01727">
    <property type="entry name" value="oligo_HPY"/>
    <property type="match status" value="1"/>
</dbReference>
<dbReference type="Proteomes" id="UP000282007">
    <property type="component" value="Chromosome"/>
</dbReference>
<dbReference type="Pfam" id="PF08352">
    <property type="entry name" value="oligo_HPY"/>
    <property type="match status" value="1"/>
</dbReference>
<dbReference type="PROSITE" id="PS50893">
    <property type="entry name" value="ABC_TRANSPORTER_2"/>
    <property type="match status" value="1"/>
</dbReference>
<evidence type="ECO:0000313" key="7">
    <source>
        <dbReference type="EMBL" id="AZH24400.1"/>
    </source>
</evidence>
<evidence type="ECO:0000313" key="9">
    <source>
        <dbReference type="Proteomes" id="UP000277326"/>
    </source>
</evidence>
<evidence type="ECO:0000256" key="2">
    <source>
        <dbReference type="ARBA" id="ARBA00022448"/>
    </source>
</evidence>
<gene>
    <name evidence="8" type="ORF">ATH50_1191</name>
    <name evidence="7" type="ORF">DU502_02960</name>
</gene>
<reference evidence="8 9" key="1">
    <citation type="journal article" date="2015" name="Stand. Genomic Sci.">
        <title>Genomic Encyclopedia of Bacterial and Archaeal Type Strains, Phase III: the genomes of soil and plant-associated and newly described type strains.</title>
        <authorList>
            <person name="Whitman W.B."/>
            <person name="Woyke T."/>
            <person name="Klenk H.P."/>
            <person name="Zhou Y."/>
            <person name="Lilburn T.G."/>
            <person name="Beck B.J."/>
            <person name="De Vos P."/>
            <person name="Vandamme P."/>
            <person name="Eisen J.A."/>
            <person name="Garrity G."/>
            <person name="Hugenholtz P."/>
            <person name="Kyrpides N.C."/>
        </authorList>
    </citation>
    <scope>NUCLEOTIDE SEQUENCE [LARGE SCALE GENOMIC DNA]</scope>
    <source>
        <strain evidence="8 9">CGMCC 1.10124</strain>
    </source>
</reference>
<dbReference type="EMBL" id="CP034145">
    <property type="protein sequence ID" value="AZH24400.1"/>
    <property type="molecule type" value="Genomic_DNA"/>
</dbReference>
<dbReference type="PROSITE" id="PS00211">
    <property type="entry name" value="ABC_TRANSPORTER_1"/>
    <property type="match status" value="1"/>
</dbReference>
<dbReference type="AlphaFoldDB" id="A0A3M0DW67"/>
<dbReference type="GO" id="GO:0015833">
    <property type="term" value="P:peptide transport"/>
    <property type="evidence" value="ECO:0007669"/>
    <property type="project" value="InterPro"/>
</dbReference>
<dbReference type="PANTHER" id="PTHR43776">
    <property type="entry name" value="TRANSPORT ATP-BINDING PROTEIN"/>
    <property type="match status" value="1"/>
</dbReference>
<dbReference type="KEGG" id="haer:DU502_02960"/>
<sequence>MTDPLVSAEGLVKHYPTEDSFLARLLGRRRWVRAVDGIDLDIYPGETLALVGESGCGKSTLGRTLLHLDEPTAGTVRHRGDDLGTLSAADLRTRRRDLQYVFQNPTASLDPRLTVGDAIGEALDVHGIASGAERDRRIAELLETVGLRPSHAARYPRELSGGQRQRVGIARALAVDPEFVVCDEPVSALDVSVQAGVLNLLADLQDEFGLTYLLIAHDLSVVQHLADRVAVMYLGELVEVGTVEEVFSPPYHPYTWSLLSAVPEPDPQWDRERVVLDGTVPSATDPPDGCKFHTRCPIVQDDCDEWDDHPDLTPVAGARIGAGDHSSIGAGDDDADHTHAIACPYHERLDVDPEADQ</sequence>
<dbReference type="SUPFAM" id="SSF52540">
    <property type="entry name" value="P-loop containing nucleoside triphosphate hydrolases"/>
    <property type="match status" value="1"/>
</dbReference>
<evidence type="ECO:0000256" key="5">
    <source>
        <dbReference type="SAM" id="MobiDB-lite"/>
    </source>
</evidence>
<dbReference type="Pfam" id="PF00005">
    <property type="entry name" value="ABC_tran"/>
    <property type="match status" value="1"/>
</dbReference>
<evidence type="ECO:0000313" key="8">
    <source>
        <dbReference type="EMBL" id="RMB23959.1"/>
    </source>
</evidence>
<comment type="similarity">
    <text evidence="1">Belongs to the ABC transporter superfamily.</text>
</comment>
<dbReference type="GO" id="GO:0005524">
    <property type="term" value="F:ATP binding"/>
    <property type="evidence" value="ECO:0007669"/>
    <property type="project" value="UniProtKB-KW"/>
</dbReference>
<dbReference type="SMART" id="SM00382">
    <property type="entry name" value="AAA"/>
    <property type="match status" value="1"/>
</dbReference>
<dbReference type="GO" id="GO:0055085">
    <property type="term" value="P:transmembrane transport"/>
    <property type="evidence" value="ECO:0007669"/>
    <property type="project" value="UniProtKB-ARBA"/>
</dbReference>
<dbReference type="RefSeq" id="WP_121919856.1">
    <property type="nucleotide sequence ID" value="NZ_CP034145.1"/>
</dbReference>
<dbReference type="Gene3D" id="3.40.50.300">
    <property type="entry name" value="P-loop containing nucleotide triphosphate hydrolases"/>
    <property type="match status" value="1"/>
</dbReference>